<proteinExistence type="predicted"/>
<evidence type="ECO:0000313" key="2">
    <source>
        <dbReference type="Proteomes" id="UP001150259"/>
    </source>
</evidence>
<gene>
    <name evidence="1" type="ORF">OO014_03815</name>
</gene>
<accession>A0ABT5GER3</accession>
<dbReference type="Gene3D" id="3.40.50.720">
    <property type="entry name" value="NAD(P)-binding Rossmann-like Domain"/>
    <property type="match status" value="1"/>
</dbReference>
<name>A0ABT5GER3_9MICO</name>
<dbReference type="InterPro" id="IPR036291">
    <property type="entry name" value="NAD(P)-bd_dom_sf"/>
</dbReference>
<dbReference type="RefSeq" id="WP_272460952.1">
    <property type="nucleotide sequence ID" value="NZ_JAPFQL010000010.1"/>
</dbReference>
<keyword evidence="2" id="KW-1185">Reference proteome</keyword>
<protein>
    <submittedName>
        <fullName evidence="1">Ornithine cyclodeaminase family protein</fullName>
    </submittedName>
</protein>
<dbReference type="Proteomes" id="UP001150259">
    <property type="component" value="Unassembled WGS sequence"/>
</dbReference>
<dbReference type="Pfam" id="PF02423">
    <property type="entry name" value="OCD_Mu_crystall"/>
    <property type="match status" value="1"/>
</dbReference>
<dbReference type="PANTHER" id="PTHR13812">
    <property type="entry name" value="KETIMINE REDUCTASE MU-CRYSTALLIN"/>
    <property type="match status" value="1"/>
</dbReference>
<dbReference type="InterPro" id="IPR003462">
    <property type="entry name" value="ODC_Mu_crystall"/>
</dbReference>
<dbReference type="EMBL" id="JAPFQL010000010">
    <property type="protein sequence ID" value="MDC5696371.1"/>
    <property type="molecule type" value="Genomic_DNA"/>
</dbReference>
<dbReference type="PIRSF" id="PIRSF001439">
    <property type="entry name" value="CryM"/>
    <property type="match status" value="1"/>
</dbReference>
<dbReference type="PANTHER" id="PTHR13812:SF19">
    <property type="entry name" value="KETIMINE REDUCTASE MU-CRYSTALLIN"/>
    <property type="match status" value="1"/>
</dbReference>
<evidence type="ECO:0000313" key="1">
    <source>
        <dbReference type="EMBL" id="MDC5696371.1"/>
    </source>
</evidence>
<organism evidence="1 2">
    <name type="scientific">Intrasporangium calvum</name>
    <dbReference type="NCBI Taxonomy" id="53358"/>
    <lineage>
        <taxon>Bacteria</taxon>
        <taxon>Bacillati</taxon>
        <taxon>Actinomycetota</taxon>
        <taxon>Actinomycetes</taxon>
        <taxon>Micrococcales</taxon>
        <taxon>Intrasporangiaceae</taxon>
        <taxon>Intrasporangium</taxon>
    </lineage>
</organism>
<comment type="caution">
    <text evidence="1">The sequence shown here is derived from an EMBL/GenBank/DDBJ whole genome shotgun (WGS) entry which is preliminary data.</text>
</comment>
<sequence length="311" mass="31670">MAAPRWVDAAEIHRVLSPDRARRLIRATLEAGFDPAGDPARLSPVVPGGQLLIMPSSAPGAVGVKVLSVAPDNPARGLERIQALYVLFDPETLAPSVILDGSAITSLRTPAVSAVAIDELAPATVHEVTVFGAGPQALGHVEAILAIRQPELVTVVARQNDRARATADLVAGLGVRATALTAGDSAVAAAVEASEIVVTATSAGTPVLDGSLVADGACVIAIGSHEPDRRELDAGLMGRALVVVEDVATALREAGDVVMAVAEGSLSQDALRPLKDLVTGGVTRAAGRPNVFKSVGMSWEDLVIAKGAAEA</sequence>
<dbReference type="InterPro" id="IPR023401">
    <property type="entry name" value="ODC_N"/>
</dbReference>
<dbReference type="Gene3D" id="3.30.1780.10">
    <property type="entry name" value="ornithine cyclodeaminase, domain 1"/>
    <property type="match status" value="1"/>
</dbReference>
<dbReference type="SUPFAM" id="SSF51735">
    <property type="entry name" value="NAD(P)-binding Rossmann-fold domains"/>
    <property type="match status" value="1"/>
</dbReference>
<reference evidence="1 2" key="1">
    <citation type="submission" date="2022-11" db="EMBL/GenBank/DDBJ databases">
        <title>Anaerobic phenanthrene biodegradation by a DNRA strain PheN6.</title>
        <authorList>
            <person name="Zhang Z."/>
        </authorList>
    </citation>
    <scope>NUCLEOTIDE SEQUENCE [LARGE SCALE GENOMIC DNA]</scope>
    <source>
        <strain evidence="1 2">PheN6</strain>
    </source>
</reference>